<organism evidence="9 10">
    <name type="scientific">Pomatorhinus ruficollis</name>
    <name type="common">streak-breasted scimitar babbler</name>
    <dbReference type="NCBI Taxonomy" id="932028"/>
    <lineage>
        <taxon>Eukaryota</taxon>
        <taxon>Metazoa</taxon>
        <taxon>Chordata</taxon>
        <taxon>Craniata</taxon>
        <taxon>Vertebrata</taxon>
        <taxon>Euteleostomi</taxon>
        <taxon>Archelosauria</taxon>
        <taxon>Archosauria</taxon>
        <taxon>Dinosauria</taxon>
        <taxon>Saurischia</taxon>
        <taxon>Theropoda</taxon>
        <taxon>Coelurosauria</taxon>
        <taxon>Aves</taxon>
        <taxon>Neognathae</taxon>
        <taxon>Neoaves</taxon>
        <taxon>Telluraves</taxon>
        <taxon>Australaves</taxon>
        <taxon>Passeriformes</taxon>
        <taxon>Sylvioidea</taxon>
        <taxon>Timaliidae</taxon>
        <taxon>Pomatorhinus</taxon>
    </lineage>
</organism>
<dbReference type="PRINTS" id="PR00259">
    <property type="entry name" value="TMFOUR"/>
</dbReference>
<evidence type="ECO:0000313" key="10">
    <source>
        <dbReference type="Proteomes" id="UP000572837"/>
    </source>
</evidence>
<dbReference type="PROSITE" id="PS00421">
    <property type="entry name" value="TM4_1"/>
    <property type="match status" value="1"/>
</dbReference>
<dbReference type="InterPro" id="IPR008952">
    <property type="entry name" value="Tetraspanin_EC2_sf"/>
</dbReference>
<keyword evidence="3 7" id="KW-0812">Transmembrane</keyword>
<feature type="transmembrane region" description="Helical" evidence="7">
    <location>
        <begin position="83"/>
        <end position="108"/>
    </location>
</feature>
<evidence type="ECO:0000256" key="2">
    <source>
        <dbReference type="ARBA" id="ARBA00006840"/>
    </source>
</evidence>
<keyword evidence="6" id="KW-1015">Disulfide bond</keyword>
<reference evidence="9 10" key="1">
    <citation type="submission" date="2020-02" db="EMBL/GenBank/DDBJ databases">
        <title>Bird 10,000 Genomes (B10K) Project - Family phase.</title>
        <authorList>
            <person name="Zhang G."/>
        </authorList>
    </citation>
    <scope>NUCLEOTIDE SEQUENCE [LARGE SCALE GENOMIC DNA]</scope>
    <source>
        <strain evidence="9">B10K-IZ-033-81</strain>
        <tissue evidence="9">Muscle</tissue>
    </source>
</reference>
<keyword evidence="8" id="KW-0175">Coiled coil</keyword>
<accession>A0A7L4IP41</accession>
<evidence type="ECO:0000256" key="8">
    <source>
        <dbReference type="SAM" id="Coils"/>
    </source>
</evidence>
<feature type="non-terminal residue" evidence="9">
    <location>
        <position position="240"/>
    </location>
</feature>
<comment type="caution">
    <text evidence="9">The sequence shown here is derived from an EMBL/GenBank/DDBJ whole genome shotgun (WGS) entry which is preliminary data.</text>
</comment>
<gene>
    <name evidence="9" type="primary">Tspan8</name>
    <name evidence="9" type="ORF">PORRUF_R12843</name>
</gene>
<evidence type="ECO:0000256" key="6">
    <source>
        <dbReference type="PIRSR" id="PIRSR002419-1"/>
    </source>
</evidence>
<dbReference type="InterPro" id="IPR018503">
    <property type="entry name" value="Tetraspanin_CS"/>
</dbReference>
<dbReference type="InterPro" id="IPR000301">
    <property type="entry name" value="Tetraspanin_animals"/>
</dbReference>
<dbReference type="GO" id="GO:0005886">
    <property type="term" value="C:plasma membrane"/>
    <property type="evidence" value="ECO:0007669"/>
    <property type="project" value="TreeGrafter"/>
</dbReference>
<feature type="transmembrane region" description="Helical" evidence="7">
    <location>
        <begin position="209"/>
        <end position="234"/>
    </location>
</feature>
<comment type="similarity">
    <text evidence="2 7">Belongs to the tetraspanin (TM4SF) family.</text>
</comment>
<dbReference type="PANTHER" id="PTHR19282:SF380">
    <property type="entry name" value="TETRASPANIN-8"/>
    <property type="match status" value="1"/>
</dbReference>
<sequence>KLNVSKKFAYLSNLSYFLPQVCGCIILGFSIWIRVSSTQQVNTCSHTSTIVFAGVNLLIAVGAIIMILGFLGCCGAAKESRCMLMLFFIALLLILILQITGGILGAVYKPQVEEAFKLSLNASVNALQSTSEEYKEYQEAFQKFEREEKCCGLLDGPKDWGEKFNRPSSNICQCDLEKPSPDLCIPYQNRYIYKKPCGEVIVQQIKDNLVIIMGIAFGLAVIEILGLVFSMSLYCQIGRK</sequence>
<comment type="subcellular location">
    <subcellularLocation>
        <location evidence="1 7">Membrane</location>
        <topology evidence="1 7">Multi-pass membrane protein</topology>
    </subcellularLocation>
</comment>
<feature type="transmembrane region" description="Helical" evidence="7">
    <location>
        <begin position="50"/>
        <end position="71"/>
    </location>
</feature>
<proteinExistence type="inferred from homology"/>
<evidence type="ECO:0000256" key="4">
    <source>
        <dbReference type="ARBA" id="ARBA00022989"/>
    </source>
</evidence>
<dbReference type="SUPFAM" id="SSF48652">
    <property type="entry name" value="Tetraspanin"/>
    <property type="match status" value="1"/>
</dbReference>
<dbReference type="AlphaFoldDB" id="A0A7L4IP41"/>
<dbReference type="PIRSF" id="PIRSF002419">
    <property type="entry name" value="Tetraspanin"/>
    <property type="match status" value="1"/>
</dbReference>
<dbReference type="PANTHER" id="PTHR19282">
    <property type="entry name" value="TETRASPANIN"/>
    <property type="match status" value="1"/>
</dbReference>
<keyword evidence="5 7" id="KW-0472">Membrane</keyword>
<evidence type="ECO:0000256" key="1">
    <source>
        <dbReference type="ARBA" id="ARBA00004141"/>
    </source>
</evidence>
<keyword evidence="4 7" id="KW-1133">Transmembrane helix</keyword>
<feature type="non-terminal residue" evidence="9">
    <location>
        <position position="1"/>
    </location>
</feature>
<dbReference type="Pfam" id="PF00335">
    <property type="entry name" value="Tetraspanin"/>
    <property type="match status" value="1"/>
</dbReference>
<dbReference type="InterPro" id="IPR018499">
    <property type="entry name" value="Tetraspanin/Peripherin"/>
</dbReference>
<protein>
    <recommendedName>
        <fullName evidence="7">Tetraspanin</fullName>
    </recommendedName>
</protein>
<feature type="coiled-coil region" evidence="8">
    <location>
        <begin position="120"/>
        <end position="147"/>
    </location>
</feature>
<evidence type="ECO:0000256" key="5">
    <source>
        <dbReference type="ARBA" id="ARBA00023136"/>
    </source>
</evidence>
<feature type="disulfide bond" evidence="6">
    <location>
        <begin position="151"/>
        <end position="172"/>
    </location>
</feature>
<dbReference type="Gene3D" id="1.10.1450.10">
    <property type="entry name" value="Tetraspanin"/>
    <property type="match status" value="1"/>
</dbReference>
<dbReference type="EMBL" id="VZSW01000060">
    <property type="protein sequence ID" value="NXY29588.1"/>
    <property type="molecule type" value="Genomic_DNA"/>
</dbReference>
<keyword evidence="10" id="KW-1185">Reference proteome</keyword>
<name>A0A7L4IP41_9PASS</name>
<dbReference type="Proteomes" id="UP000572837">
    <property type="component" value="Unassembled WGS sequence"/>
</dbReference>
<evidence type="ECO:0000313" key="9">
    <source>
        <dbReference type="EMBL" id="NXY29588.1"/>
    </source>
</evidence>
<feature type="transmembrane region" description="Helical" evidence="7">
    <location>
        <begin position="16"/>
        <end position="35"/>
    </location>
</feature>
<evidence type="ECO:0000256" key="7">
    <source>
        <dbReference type="RuleBase" id="RU361218"/>
    </source>
</evidence>
<evidence type="ECO:0000256" key="3">
    <source>
        <dbReference type="ARBA" id="ARBA00022692"/>
    </source>
</evidence>